<feature type="region of interest" description="Disordered" evidence="1">
    <location>
        <begin position="1"/>
        <end position="70"/>
    </location>
</feature>
<evidence type="ECO:0000313" key="2">
    <source>
        <dbReference type="EMBL" id="OCH94218.1"/>
    </source>
</evidence>
<organism evidence="2 3">
    <name type="scientific">Obba rivulosa</name>
    <dbReference type="NCBI Taxonomy" id="1052685"/>
    <lineage>
        <taxon>Eukaryota</taxon>
        <taxon>Fungi</taxon>
        <taxon>Dikarya</taxon>
        <taxon>Basidiomycota</taxon>
        <taxon>Agaricomycotina</taxon>
        <taxon>Agaricomycetes</taxon>
        <taxon>Polyporales</taxon>
        <taxon>Gelatoporiaceae</taxon>
        <taxon>Obba</taxon>
    </lineage>
</organism>
<dbReference type="Proteomes" id="UP000250043">
    <property type="component" value="Unassembled WGS sequence"/>
</dbReference>
<name>A0A8E2DR43_9APHY</name>
<feature type="compositionally biased region" description="Basic residues" evidence="1">
    <location>
        <begin position="23"/>
        <end position="32"/>
    </location>
</feature>
<accession>A0A8E2DR43</accession>
<dbReference type="AlphaFoldDB" id="A0A8E2DR43"/>
<feature type="compositionally biased region" description="Acidic residues" evidence="1">
    <location>
        <begin position="49"/>
        <end position="65"/>
    </location>
</feature>
<keyword evidence="3" id="KW-1185">Reference proteome</keyword>
<dbReference type="EMBL" id="KV722346">
    <property type="protein sequence ID" value="OCH94218.1"/>
    <property type="molecule type" value="Genomic_DNA"/>
</dbReference>
<evidence type="ECO:0000256" key="1">
    <source>
        <dbReference type="SAM" id="MobiDB-lite"/>
    </source>
</evidence>
<gene>
    <name evidence="2" type="ORF">OBBRIDRAFT_789556</name>
</gene>
<proteinExistence type="predicted"/>
<evidence type="ECO:0000313" key="3">
    <source>
        <dbReference type="Proteomes" id="UP000250043"/>
    </source>
</evidence>
<sequence>MPALRGSTGSGSGSGYYPMMRPQPRRLVKSKYWRSGTSGSSELPPLTETESDTLIESDDETDDDPDFRPEGLDQAWNYTFKRKERVWVMRNSRWWFGFVVLIKDSSSWTQDGIHYQVQYGGRFRAWFSPLEGAMKPNTPYIRRLLKEEGWL</sequence>
<reference evidence="2 3" key="1">
    <citation type="submission" date="2016-07" db="EMBL/GenBank/DDBJ databases">
        <title>Draft genome of the white-rot fungus Obba rivulosa 3A-2.</title>
        <authorList>
            <consortium name="DOE Joint Genome Institute"/>
            <person name="Miettinen O."/>
            <person name="Riley R."/>
            <person name="Acob R."/>
            <person name="Barry K."/>
            <person name="Cullen D."/>
            <person name="De Vries R."/>
            <person name="Hainaut M."/>
            <person name="Hatakka A."/>
            <person name="Henrissat B."/>
            <person name="Hilden K."/>
            <person name="Kuo R."/>
            <person name="Labutti K."/>
            <person name="Lipzen A."/>
            <person name="Makela M.R."/>
            <person name="Sandor L."/>
            <person name="Spatafora J.W."/>
            <person name="Grigoriev I.V."/>
            <person name="Hibbett D.S."/>
        </authorList>
    </citation>
    <scope>NUCLEOTIDE SEQUENCE [LARGE SCALE GENOMIC DNA]</scope>
    <source>
        <strain evidence="2 3">3A-2</strain>
    </source>
</reference>
<dbReference type="OrthoDB" id="3205170at2759"/>
<protein>
    <submittedName>
        <fullName evidence="2">Uncharacterized protein</fullName>
    </submittedName>
</protein>